<keyword evidence="1" id="KW-0732">Signal</keyword>
<evidence type="ECO:0000313" key="3">
    <source>
        <dbReference type="Proteomes" id="UP000728032"/>
    </source>
</evidence>
<dbReference type="EMBL" id="CAJPVJ010032672">
    <property type="protein sequence ID" value="CAG2180605.1"/>
    <property type="molecule type" value="Genomic_DNA"/>
</dbReference>
<protein>
    <submittedName>
        <fullName evidence="2">Uncharacterized protein</fullName>
    </submittedName>
</protein>
<dbReference type="AlphaFoldDB" id="A0A7R9MNF3"/>
<evidence type="ECO:0000256" key="1">
    <source>
        <dbReference type="SAM" id="SignalP"/>
    </source>
</evidence>
<dbReference type="Proteomes" id="UP000728032">
    <property type="component" value="Unassembled WGS sequence"/>
</dbReference>
<organism evidence="2">
    <name type="scientific">Oppiella nova</name>
    <dbReference type="NCBI Taxonomy" id="334625"/>
    <lineage>
        <taxon>Eukaryota</taxon>
        <taxon>Metazoa</taxon>
        <taxon>Ecdysozoa</taxon>
        <taxon>Arthropoda</taxon>
        <taxon>Chelicerata</taxon>
        <taxon>Arachnida</taxon>
        <taxon>Acari</taxon>
        <taxon>Acariformes</taxon>
        <taxon>Sarcoptiformes</taxon>
        <taxon>Oribatida</taxon>
        <taxon>Brachypylina</taxon>
        <taxon>Oppioidea</taxon>
        <taxon>Oppiidae</taxon>
        <taxon>Oppiella</taxon>
    </lineage>
</organism>
<proteinExistence type="predicted"/>
<dbReference type="EMBL" id="OC947497">
    <property type="protein sequence ID" value="CAD7663468.1"/>
    <property type="molecule type" value="Genomic_DNA"/>
</dbReference>
<evidence type="ECO:0000313" key="2">
    <source>
        <dbReference type="EMBL" id="CAD7663468.1"/>
    </source>
</evidence>
<gene>
    <name evidence="2" type="ORF">ONB1V03_LOCUS20026</name>
</gene>
<name>A0A7R9MNF3_9ACAR</name>
<keyword evidence="3" id="KW-1185">Reference proteome</keyword>
<feature type="chain" id="PRO_5036211576" evidence="1">
    <location>
        <begin position="18"/>
        <end position="224"/>
    </location>
</feature>
<feature type="signal peptide" evidence="1">
    <location>
        <begin position="1"/>
        <end position="17"/>
    </location>
</feature>
<dbReference type="OrthoDB" id="6506116at2759"/>
<accession>A0A7R9MNF3</accession>
<feature type="non-terminal residue" evidence="2">
    <location>
        <position position="1"/>
    </location>
</feature>
<reference evidence="2" key="1">
    <citation type="submission" date="2020-11" db="EMBL/GenBank/DDBJ databases">
        <authorList>
            <person name="Tran Van P."/>
        </authorList>
    </citation>
    <scope>NUCLEOTIDE SEQUENCE</scope>
</reference>
<sequence length="224" mass="24434">MFIQTIVLASTLAIVYASTVAEKLEFIRCAKAGNAALEGLTSQQLIDLTQKNLMTATAMVNKRSNAARQQGLNCYYDFNMAYGPAFNDIVGPTGEPKVLSKATSDAQRAKAIQQIAGMTQLVICDEQYRANHMNDTVQCNLLEQNGGALVEFSTRLPIIETLMGVGGTLLKFVSPPMDSVVTQMKNLYQQLYTTGKQCSQNPALPPAQRCANLKMFDLELARLG</sequence>